<comment type="caution">
    <text evidence="9">The sequence shown here is derived from an EMBL/GenBank/DDBJ whole genome shotgun (WGS) entry which is preliminary data.</text>
</comment>
<dbReference type="EMBL" id="BEHT01000023">
    <property type="protein sequence ID" value="GBC99256.1"/>
    <property type="molecule type" value="Genomic_DNA"/>
</dbReference>
<dbReference type="FunFam" id="2.40.50.140:FF:000204">
    <property type="entry name" value="30S ribosomal protein S17"/>
    <property type="match status" value="1"/>
</dbReference>
<dbReference type="InterPro" id="IPR019984">
    <property type="entry name" value="Ribosomal_uS17_bact/chlr"/>
</dbReference>
<dbReference type="PRINTS" id="PR00973">
    <property type="entry name" value="RIBOSOMALS17"/>
</dbReference>
<dbReference type="GO" id="GO:0022627">
    <property type="term" value="C:cytosolic small ribosomal subunit"/>
    <property type="evidence" value="ECO:0007669"/>
    <property type="project" value="UniProtKB-UniRule"/>
</dbReference>
<dbReference type="PANTHER" id="PTHR10744:SF1">
    <property type="entry name" value="SMALL RIBOSOMAL SUBUNIT PROTEIN US17M"/>
    <property type="match status" value="1"/>
</dbReference>
<name>A0A2H5XDK2_9BACT</name>
<dbReference type="Pfam" id="PF00366">
    <property type="entry name" value="Ribosomal_S17"/>
    <property type="match status" value="1"/>
</dbReference>
<evidence type="ECO:0000256" key="1">
    <source>
        <dbReference type="ARBA" id="ARBA00010254"/>
    </source>
</evidence>
<feature type="region of interest" description="Disordered" evidence="8">
    <location>
        <begin position="103"/>
        <end position="141"/>
    </location>
</feature>
<keyword evidence="4 6" id="KW-0689">Ribosomal protein</keyword>
<dbReference type="NCBIfam" id="NF004123">
    <property type="entry name" value="PRK05610.1"/>
    <property type="match status" value="1"/>
</dbReference>
<accession>A0A2H5XDK2</accession>
<evidence type="ECO:0000256" key="2">
    <source>
        <dbReference type="ARBA" id="ARBA00022730"/>
    </source>
</evidence>
<comment type="similarity">
    <text evidence="1 6 7">Belongs to the universal ribosomal protein uS17 family.</text>
</comment>
<dbReference type="GO" id="GO:0019843">
    <property type="term" value="F:rRNA binding"/>
    <property type="evidence" value="ECO:0007669"/>
    <property type="project" value="UniProtKB-UniRule"/>
</dbReference>
<evidence type="ECO:0000256" key="3">
    <source>
        <dbReference type="ARBA" id="ARBA00022884"/>
    </source>
</evidence>
<evidence type="ECO:0000256" key="6">
    <source>
        <dbReference type="HAMAP-Rule" id="MF_01345"/>
    </source>
</evidence>
<dbReference type="Proteomes" id="UP000236173">
    <property type="component" value="Unassembled WGS sequence"/>
</dbReference>
<keyword evidence="3 6" id="KW-0694">RNA-binding</keyword>
<feature type="compositionally biased region" description="Low complexity" evidence="8">
    <location>
        <begin position="106"/>
        <end position="141"/>
    </location>
</feature>
<keyword evidence="2 6" id="KW-0699">rRNA-binding</keyword>
<dbReference type="CDD" id="cd00364">
    <property type="entry name" value="Ribosomal_uS17"/>
    <property type="match status" value="1"/>
</dbReference>
<dbReference type="Gene3D" id="2.40.50.140">
    <property type="entry name" value="Nucleic acid-binding proteins"/>
    <property type="match status" value="1"/>
</dbReference>
<keyword evidence="5 6" id="KW-0687">Ribonucleoprotein</keyword>
<evidence type="ECO:0000313" key="9">
    <source>
        <dbReference type="EMBL" id="GBC99256.1"/>
    </source>
</evidence>
<evidence type="ECO:0000256" key="8">
    <source>
        <dbReference type="SAM" id="MobiDB-lite"/>
    </source>
</evidence>
<comment type="function">
    <text evidence="6">One of the primary rRNA binding proteins, it binds specifically to the 5'-end of 16S ribosomal RNA.</text>
</comment>
<evidence type="ECO:0000256" key="4">
    <source>
        <dbReference type="ARBA" id="ARBA00022980"/>
    </source>
</evidence>
<protein>
    <recommendedName>
        <fullName evidence="6">Small ribosomal subunit protein uS17</fullName>
    </recommendedName>
</protein>
<dbReference type="InterPro" id="IPR019979">
    <property type="entry name" value="Ribosomal_uS17_CS"/>
</dbReference>
<evidence type="ECO:0000256" key="7">
    <source>
        <dbReference type="RuleBase" id="RU003872"/>
    </source>
</evidence>
<dbReference type="AlphaFoldDB" id="A0A2H5XDK2"/>
<organism evidence="9 10">
    <name type="scientific">Candidatus Fervidibacter japonicus</name>
    <dbReference type="NCBI Taxonomy" id="2035412"/>
    <lineage>
        <taxon>Bacteria</taxon>
        <taxon>Candidatus Fervidibacterota</taxon>
        <taxon>Candidatus Fervidibacter</taxon>
    </lineage>
</organism>
<dbReference type="InterPro" id="IPR000266">
    <property type="entry name" value="Ribosomal_uS17"/>
</dbReference>
<dbReference type="GO" id="GO:0003735">
    <property type="term" value="F:structural constituent of ribosome"/>
    <property type="evidence" value="ECO:0007669"/>
    <property type="project" value="UniProtKB-UniRule"/>
</dbReference>
<dbReference type="NCBIfam" id="TIGR03635">
    <property type="entry name" value="uS17_bact"/>
    <property type="match status" value="1"/>
</dbReference>
<dbReference type="PROSITE" id="PS00056">
    <property type="entry name" value="RIBOSOMAL_S17"/>
    <property type="match status" value="1"/>
</dbReference>
<reference evidence="10" key="1">
    <citation type="submission" date="2017-09" db="EMBL/GenBank/DDBJ databases">
        <title>Metaegenomics of thermophilic ammonia-oxidizing enrichment culture.</title>
        <authorList>
            <person name="Kato S."/>
            <person name="Suzuki K."/>
        </authorList>
    </citation>
    <scope>NUCLEOTIDE SEQUENCE [LARGE SCALE GENOMIC DNA]</scope>
</reference>
<evidence type="ECO:0000313" key="10">
    <source>
        <dbReference type="Proteomes" id="UP000236173"/>
    </source>
</evidence>
<comment type="subunit">
    <text evidence="6">Part of the 30S ribosomal subunit.</text>
</comment>
<dbReference type="GO" id="GO:0006412">
    <property type="term" value="P:translation"/>
    <property type="evidence" value="ECO:0007669"/>
    <property type="project" value="UniProtKB-UniRule"/>
</dbReference>
<gene>
    <name evidence="6 9" type="primary">rpsQ</name>
    <name evidence="9" type="ORF">HRbin17_01778</name>
</gene>
<dbReference type="InterPro" id="IPR012340">
    <property type="entry name" value="NA-bd_OB-fold"/>
</dbReference>
<dbReference type="PANTHER" id="PTHR10744">
    <property type="entry name" value="40S RIBOSOMAL PROTEIN S11 FAMILY MEMBER"/>
    <property type="match status" value="1"/>
</dbReference>
<dbReference type="HAMAP" id="MF_01345_B">
    <property type="entry name" value="Ribosomal_uS17_B"/>
    <property type="match status" value="1"/>
</dbReference>
<dbReference type="SUPFAM" id="SSF50249">
    <property type="entry name" value="Nucleic acid-binding proteins"/>
    <property type="match status" value="1"/>
</dbReference>
<evidence type="ECO:0000256" key="5">
    <source>
        <dbReference type="ARBA" id="ARBA00023274"/>
    </source>
</evidence>
<sequence length="141" mass="15914">MERLRGRRKTFVGTVVSDKMDKTVVVAVDRLVRHPLYKKVIRRTSKFYAHDERNECRIGDIVEIVETRPLSKLKRWRVVRIVQRAKVPLPVVREEVAEETEEQLLEEVLQADTAAPPSTPTAQPAPSSATESAEPSAGSEV</sequence>
<proteinExistence type="inferred from homology"/>